<dbReference type="InterPro" id="IPR012341">
    <property type="entry name" value="6hp_glycosidase-like_sf"/>
</dbReference>
<gene>
    <name evidence="1" type="ORF">K450DRAFT_290758</name>
</gene>
<comment type="caution">
    <text evidence="1">The sequence shown here is derived from an EMBL/GenBank/DDBJ whole genome shotgun (WGS) entry which is preliminary data.</text>
</comment>
<dbReference type="GO" id="GO:0003824">
    <property type="term" value="F:catalytic activity"/>
    <property type="evidence" value="ECO:0007669"/>
    <property type="project" value="UniProtKB-ARBA"/>
</dbReference>
<dbReference type="PANTHER" id="PTHR31047">
    <property type="entry name" value="MEIOTICALLY UP-REGULATED GENE 157 PROTEIN"/>
    <property type="match status" value="1"/>
</dbReference>
<dbReference type="PIRSF" id="PIRSF028846">
    <property type="entry name" value="UCP028846"/>
    <property type="match status" value="1"/>
</dbReference>
<proteinExistence type="predicted"/>
<dbReference type="Pfam" id="PF06824">
    <property type="entry name" value="Glyco_hydro_125"/>
    <property type="match status" value="1"/>
</dbReference>
<protein>
    <recommendedName>
        <fullName evidence="3">Glycoside hydrolase family 125 protein</fullName>
    </recommendedName>
</protein>
<keyword evidence="2" id="KW-1185">Reference proteome</keyword>
<dbReference type="InterPro" id="IPR008313">
    <property type="entry name" value="GH125"/>
</dbReference>
<dbReference type="Proteomes" id="UP001206595">
    <property type="component" value="Unassembled WGS sequence"/>
</dbReference>
<sequence>MYPPDETTTQPILPPPCQDCPLSKPRPPRIPLHLPNARPMVAKRKFTSDAIEQVVQRVTAVMADRDLAALFRNCYPNTLDTTVAWFHDDHANDYKRPRSFIVTGDIPAMWIRDSTQQLLPYLPFAPLDYDLQNLILGAIKVQATYLAYNPYANAFRMPPDGPKPVHHQTHGDRVVPPYDPSIVWEAKYELDSLAAFFKLSTEYVRITKDSIRLIQDKEWLQAVHRVLDLIEEQMRGTWEEPRRSKEKEPHYSLVNTTSLKGVPLGEGYRFLRTTDIPTETLGQDGLGGVVKRCGLVKSAFRPSDDATTMPFLIPANAMISVALQDLAMLFEQVSYKDPLAVLPILAERCRSLGLTIREAVFRHGVVQHPKYGQVFAYEVDGFGGQMLMDDANIPSLLSLPLLGFISKRDPLYLNTRKYVLSDDNPWFFRGSQIEGVGGPHVGRDMVWPMSAMVRARTATTADEVLDALEMLKRTTAGTGLMHESVNKNNATDFTRSWFSWANGLFGETILEVLEEWPEVIETIQPAD</sequence>
<reference evidence="1" key="1">
    <citation type="submission" date="2021-06" db="EMBL/GenBank/DDBJ databases">
        <authorList>
            <consortium name="DOE Joint Genome Institute"/>
            <person name="Mondo S.J."/>
            <person name="Amses K.R."/>
            <person name="Simmons D.R."/>
            <person name="Longcore J.E."/>
            <person name="Seto K."/>
            <person name="Alves G.H."/>
            <person name="Bonds A.E."/>
            <person name="Quandt C.A."/>
            <person name="Davis W.J."/>
            <person name="Chang Y."/>
            <person name="Letcher P.M."/>
            <person name="Powell M.J."/>
            <person name="Kuo A."/>
            <person name="Labutti K."/>
            <person name="Pangilinan J."/>
            <person name="Andreopoulos W."/>
            <person name="Tritt A."/>
            <person name="Riley R."/>
            <person name="Hundley H."/>
            <person name="Johnson J."/>
            <person name="Lipzen A."/>
            <person name="Barry K."/>
            <person name="Berbee M.L."/>
            <person name="Buchler N.E."/>
            <person name="Grigoriev I.V."/>
            <person name="Spatafora J.W."/>
            <person name="Stajich J.E."/>
            <person name="James T.Y."/>
        </authorList>
    </citation>
    <scope>NUCLEOTIDE SEQUENCE</scope>
    <source>
        <strain evidence="1">AG</strain>
    </source>
</reference>
<organism evidence="1 2">
    <name type="scientific">Umbelopsis ramanniana AG</name>
    <dbReference type="NCBI Taxonomy" id="1314678"/>
    <lineage>
        <taxon>Eukaryota</taxon>
        <taxon>Fungi</taxon>
        <taxon>Fungi incertae sedis</taxon>
        <taxon>Mucoromycota</taxon>
        <taxon>Mucoromycotina</taxon>
        <taxon>Umbelopsidomycetes</taxon>
        <taxon>Umbelopsidales</taxon>
        <taxon>Umbelopsidaceae</taxon>
        <taxon>Umbelopsis</taxon>
    </lineage>
</organism>
<dbReference type="SMART" id="SM01149">
    <property type="entry name" value="DUF1237"/>
    <property type="match status" value="1"/>
</dbReference>
<dbReference type="EMBL" id="MU620945">
    <property type="protein sequence ID" value="KAI8577134.1"/>
    <property type="molecule type" value="Genomic_DNA"/>
</dbReference>
<dbReference type="GeneID" id="75918912"/>
<evidence type="ECO:0008006" key="3">
    <source>
        <dbReference type="Google" id="ProtNLM"/>
    </source>
</evidence>
<dbReference type="AlphaFoldDB" id="A0AAD5E5H8"/>
<dbReference type="RefSeq" id="XP_051442138.1">
    <property type="nucleotide sequence ID" value="XM_051593570.1"/>
</dbReference>
<evidence type="ECO:0000313" key="1">
    <source>
        <dbReference type="EMBL" id="KAI8577134.1"/>
    </source>
</evidence>
<evidence type="ECO:0000313" key="2">
    <source>
        <dbReference type="Proteomes" id="UP001206595"/>
    </source>
</evidence>
<dbReference type="InterPro" id="IPR008928">
    <property type="entry name" value="6-hairpin_glycosidase_sf"/>
</dbReference>
<reference evidence="1" key="2">
    <citation type="journal article" date="2022" name="Proc. Natl. Acad. Sci. U.S.A.">
        <title>Diploid-dominant life cycles characterize the early evolution of Fungi.</title>
        <authorList>
            <person name="Amses K.R."/>
            <person name="Simmons D.R."/>
            <person name="Longcore J.E."/>
            <person name="Mondo S.J."/>
            <person name="Seto K."/>
            <person name="Jeronimo G.H."/>
            <person name="Bonds A.E."/>
            <person name="Quandt C.A."/>
            <person name="Davis W.J."/>
            <person name="Chang Y."/>
            <person name="Federici B.A."/>
            <person name="Kuo A."/>
            <person name="LaButti K."/>
            <person name="Pangilinan J."/>
            <person name="Andreopoulos W."/>
            <person name="Tritt A."/>
            <person name="Riley R."/>
            <person name="Hundley H."/>
            <person name="Johnson J."/>
            <person name="Lipzen A."/>
            <person name="Barry K."/>
            <person name="Lang B.F."/>
            <person name="Cuomo C.A."/>
            <person name="Buchler N.E."/>
            <person name="Grigoriev I.V."/>
            <person name="Spatafora J.W."/>
            <person name="Stajich J.E."/>
            <person name="James T.Y."/>
        </authorList>
    </citation>
    <scope>NUCLEOTIDE SEQUENCE</scope>
    <source>
        <strain evidence="1">AG</strain>
    </source>
</reference>
<dbReference type="Gene3D" id="1.50.10.10">
    <property type="match status" value="1"/>
</dbReference>
<name>A0AAD5E5H8_UMBRA</name>
<accession>A0AAD5E5H8</accession>
<dbReference type="PANTHER" id="PTHR31047:SF0">
    <property type="entry name" value="MEIOTICALLY UP-REGULATED GENE 157 PROTEIN"/>
    <property type="match status" value="1"/>
</dbReference>
<dbReference type="GO" id="GO:0005975">
    <property type="term" value="P:carbohydrate metabolic process"/>
    <property type="evidence" value="ECO:0007669"/>
    <property type="project" value="InterPro"/>
</dbReference>
<dbReference type="SUPFAM" id="SSF48208">
    <property type="entry name" value="Six-hairpin glycosidases"/>
    <property type="match status" value="1"/>
</dbReference>